<protein>
    <submittedName>
        <fullName evidence="2">Uncharacterized protein</fullName>
    </submittedName>
</protein>
<feature type="transmembrane region" description="Helical" evidence="1">
    <location>
        <begin position="209"/>
        <end position="228"/>
    </location>
</feature>
<accession>A0ABW4QIK1</accession>
<dbReference type="Proteomes" id="UP001597273">
    <property type="component" value="Unassembled WGS sequence"/>
</dbReference>
<name>A0ABW4QIK1_9BACL</name>
<keyword evidence="1" id="KW-0472">Membrane</keyword>
<organism evidence="2 3">
    <name type="scientific">Planococcus chinensis</name>
    <dbReference type="NCBI Taxonomy" id="272917"/>
    <lineage>
        <taxon>Bacteria</taxon>
        <taxon>Bacillati</taxon>
        <taxon>Bacillota</taxon>
        <taxon>Bacilli</taxon>
        <taxon>Bacillales</taxon>
        <taxon>Caryophanaceae</taxon>
        <taxon>Planococcus</taxon>
    </lineage>
</organism>
<sequence length="862" mass="98045">MDSEKGTGRLQSDNRQAFKEWTEKRLQAIGVFGYQNGISQTEFAPFLSAVFDTFYARLPKAGICDAEVRLFQIASEAIPGYNGGNDGTLLKFQEDIEVHNRIQELAMEQRIPFVLHFLHGKDLEQTARIADRPATAVGFQLKDSLAFVAEGLGEDEQGIVKRIELATKSYSRIPFEMNEEKQVVEEEGPSSSALVKPVKPQAVDKKNKVLLIGASVFLAGVIGASFFLDDPNANVGQPQAEAEEGETVTAEMIEAWKEEYQEAKASSPEKLGMAQDVFENLRYVQEADQQLKWTFSKNNIEKLKDDPKEMEHQVNLLLLKIETPQTMLAMLPEMYLLHEEFVPMMEAYSLKTKELMYEGNQVLRQHEEELAGMTVNGELSPEKLMAQREGIPAEVKKLAGSIRERGLIIAKHPAKERFILRHNMESLYSNELMNTMMYDFNHLRYEPYFDEEGLLVPVMEMPYALSMLEQYVVHDDVSSEKFQEYAYMFQHSFWLLMKGDDNQQVFDENGKVKEAYQLAWKELGQQTLNPLIFVMLPIIEEMEESGWTESESYELLEYESIMEAVELEKEGELAAKLPNGDVKVEKQQVQAEEFFTQPIENLYAAFSAGYDEKLLKGASPLDVFRVFQFANQKKDIETMWHLMDDRKMPLEEYKLSWRQQPSFAEDIRWMEVAEENVNRIGKLLFVYPHISYIDEESIVSYHPELVMGEKGIWKVKSHLFERYEEAGALEAFKAKVERLYTAYSAGLDDGVIAAASPGEVGGLYLLAAEKKNFEMLKALSLGGQEQNPEIIEAQLKARGIAGLSAVGTLHFFNDPSYMMEQEMSTGSLWFSNTSDKGAGTYGSQLGMSKTPGGWRLEDLSMY</sequence>
<evidence type="ECO:0000256" key="1">
    <source>
        <dbReference type="SAM" id="Phobius"/>
    </source>
</evidence>
<reference evidence="3" key="1">
    <citation type="journal article" date="2019" name="Int. J. Syst. Evol. Microbiol.">
        <title>The Global Catalogue of Microorganisms (GCM) 10K type strain sequencing project: providing services to taxonomists for standard genome sequencing and annotation.</title>
        <authorList>
            <consortium name="The Broad Institute Genomics Platform"/>
            <consortium name="The Broad Institute Genome Sequencing Center for Infectious Disease"/>
            <person name="Wu L."/>
            <person name="Ma J."/>
        </authorList>
    </citation>
    <scope>NUCLEOTIDE SEQUENCE [LARGE SCALE GENOMIC DNA]</scope>
    <source>
        <strain evidence="3">CGMCC 1.15475</strain>
    </source>
</reference>
<comment type="caution">
    <text evidence="2">The sequence shown here is derived from an EMBL/GenBank/DDBJ whole genome shotgun (WGS) entry which is preliminary data.</text>
</comment>
<keyword evidence="1" id="KW-0812">Transmembrane</keyword>
<keyword evidence="1" id="KW-1133">Transmembrane helix</keyword>
<keyword evidence="3" id="KW-1185">Reference proteome</keyword>
<dbReference type="RefSeq" id="WP_204893114.1">
    <property type="nucleotide sequence ID" value="NZ_JBHUFW010000007.1"/>
</dbReference>
<evidence type="ECO:0000313" key="3">
    <source>
        <dbReference type="Proteomes" id="UP001597273"/>
    </source>
</evidence>
<proteinExistence type="predicted"/>
<gene>
    <name evidence="2" type="ORF">ACFSDB_10920</name>
</gene>
<dbReference type="EMBL" id="JBHUFW010000007">
    <property type="protein sequence ID" value="MFD1863427.1"/>
    <property type="molecule type" value="Genomic_DNA"/>
</dbReference>
<evidence type="ECO:0000313" key="2">
    <source>
        <dbReference type="EMBL" id="MFD1863427.1"/>
    </source>
</evidence>